<dbReference type="GO" id="GO:0008379">
    <property type="term" value="F:thioredoxin peroxidase activity"/>
    <property type="evidence" value="ECO:0007669"/>
    <property type="project" value="TreeGrafter"/>
</dbReference>
<keyword evidence="8" id="KW-0676">Redox-active center</keyword>
<name>A0AAU9EXB0_9BACT</name>
<dbReference type="Gene3D" id="3.40.30.10">
    <property type="entry name" value="Glutaredoxin"/>
    <property type="match status" value="1"/>
</dbReference>
<gene>
    <name evidence="14" type="primary">prxU</name>
    <name evidence="14" type="ORF">FAK_21320</name>
</gene>
<feature type="domain" description="Thioredoxin" evidence="13">
    <location>
        <begin position="40"/>
        <end position="198"/>
    </location>
</feature>
<dbReference type="InterPro" id="IPR050217">
    <property type="entry name" value="Peroxiredoxin"/>
</dbReference>
<dbReference type="EC" id="1.11.1.26" evidence="3"/>
<keyword evidence="7" id="KW-0560">Oxidoreductase</keyword>
<keyword evidence="15" id="KW-1185">Reference proteome</keyword>
<evidence type="ECO:0000256" key="9">
    <source>
        <dbReference type="ARBA" id="ARBA00032077"/>
    </source>
</evidence>
<evidence type="ECO:0000256" key="2">
    <source>
        <dbReference type="ARBA" id="ARBA00011654"/>
    </source>
</evidence>
<dbReference type="NCBIfam" id="NF040737">
    <property type="entry name" value="peroxi_PrxU"/>
    <property type="match status" value="1"/>
</dbReference>
<dbReference type="GO" id="GO:0005829">
    <property type="term" value="C:cytosol"/>
    <property type="evidence" value="ECO:0007669"/>
    <property type="project" value="TreeGrafter"/>
</dbReference>
<dbReference type="PANTHER" id="PTHR10681:SF121">
    <property type="entry name" value="ALKYL HYDROPEROXIDE REDUCTASE C"/>
    <property type="match status" value="1"/>
</dbReference>
<accession>A0AAU9EXB0</accession>
<reference evidence="15" key="1">
    <citation type="journal article" date="2023" name="Arch. Microbiol.">
        <title>Desulfoferula mesophilus gen. nov. sp. nov., a mesophilic sulfate-reducing bacterium isolated from a brackish lake sediment.</title>
        <authorList>
            <person name="Watanabe T."/>
            <person name="Yabe T."/>
            <person name="Tsuji J.M."/>
            <person name="Fukui M."/>
        </authorList>
    </citation>
    <scope>NUCLEOTIDE SEQUENCE [LARGE SCALE GENOMIC DNA]</scope>
    <source>
        <strain evidence="15">12FAK</strain>
    </source>
</reference>
<evidence type="ECO:0000313" key="15">
    <source>
        <dbReference type="Proteomes" id="UP001366166"/>
    </source>
</evidence>
<dbReference type="PANTHER" id="PTHR10681">
    <property type="entry name" value="THIOREDOXIN PEROXIDASE"/>
    <property type="match status" value="1"/>
</dbReference>
<dbReference type="RefSeq" id="WP_338598959.1">
    <property type="nucleotide sequence ID" value="NZ_AP028679.1"/>
</dbReference>
<keyword evidence="5" id="KW-0575">Peroxidase</keyword>
<proteinExistence type="inferred from homology"/>
<evidence type="ECO:0000256" key="11">
    <source>
        <dbReference type="PIRSR" id="PIRSR000239-1"/>
    </source>
</evidence>
<evidence type="ECO:0000313" key="14">
    <source>
        <dbReference type="EMBL" id="BEQ15066.1"/>
    </source>
</evidence>
<sequence>MPKEKSVGCATPTGGLVGEPQANQPQQSNQPAAPEAPKMMQIGKKAPDFNAPCYYQGKFASVQLSEYLGKWVVLCFYPGDFTFVCATEVSALAAKYQDFQDLGVEVLSMSVDSPFVHKMWQEHELCKIVDGGVPFPMLSDGSGQVGAAFGVYDAEGGVDVRGRFLIDPDGVVQAMEVITPSVGRNVAETLRQIKAFQLVRESGDTKVTPSGWKPGKTVLTPGEDLVGNVWKEWKLEDAFN</sequence>
<comment type="catalytic activity">
    <reaction evidence="10">
        <text>a hydroperoxide + NADH + H(+) = an alcohol + NAD(+) + H2O</text>
        <dbReference type="Rhea" id="RHEA:62628"/>
        <dbReference type="ChEBI" id="CHEBI:15377"/>
        <dbReference type="ChEBI" id="CHEBI:15378"/>
        <dbReference type="ChEBI" id="CHEBI:30879"/>
        <dbReference type="ChEBI" id="CHEBI:35924"/>
        <dbReference type="ChEBI" id="CHEBI:57540"/>
        <dbReference type="ChEBI" id="CHEBI:57945"/>
        <dbReference type="EC" id="1.11.1.26"/>
    </reaction>
</comment>
<evidence type="ECO:0000259" key="13">
    <source>
        <dbReference type="PROSITE" id="PS51352"/>
    </source>
</evidence>
<evidence type="ECO:0000256" key="3">
    <source>
        <dbReference type="ARBA" id="ARBA00013021"/>
    </source>
</evidence>
<comment type="subunit">
    <text evidence="2">Homodimer; disulfide-linked, upon oxidation. 5 homodimers assemble to form a ring-like decamer.</text>
</comment>
<dbReference type="Proteomes" id="UP001366166">
    <property type="component" value="Chromosome"/>
</dbReference>
<dbReference type="Pfam" id="PF10417">
    <property type="entry name" value="1-cysPrx_C"/>
    <property type="match status" value="1"/>
</dbReference>
<evidence type="ECO:0000256" key="7">
    <source>
        <dbReference type="ARBA" id="ARBA00023002"/>
    </source>
</evidence>
<evidence type="ECO:0000256" key="12">
    <source>
        <dbReference type="SAM" id="MobiDB-lite"/>
    </source>
</evidence>
<dbReference type="PIRSF" id="PIRSF000239">
    <property type="entry name" value="AHPC"/>
    <property type="match status" value="1"/>
</dbReference>
<dbReference type="SUPFAM" id="SSF52833">
    <property type="entry name" value="Thioredoxin-like"/>
    <property type="match status" value="1"/>
</dbReference>
<dbReference type="InterPro" id="IPR000866">
    <property type="entry name" value="AhpC/TSA"/>
</dbReference>
<evidence type="ECO:0000256" key="10">
    <source>
        <dbReference type="ARBA" id="ARBA00047572"/>
    </source>
</evidence>
<dbReference type="GO" id="GO:0033554">
    <property type="term" value="P:cellular response to stress"/>
    <property type="evidence" value="ECO:0007669"/>
    <property type="project" value="TreeGrafter"/>
</dbReference>
<dbReference type="GO" id="GO:0042744">
    <property type="term" value="P:hydrogen peroxide catabolic process"/>
    <property type="evidence" value="ECO:0007669"/>
    <property type="project" value="TreeGrafter"/>
</dbReference>
<organism evidence="14 15">
    <name type="scientific">Desulfoferula mesophila</name>
    <dbReference type="NCBI Taxonomy" id="3058419"/>
    <lineage>
        <taxon>Bacteria</taxon>
        <taxon>Pseudomonadati</taxon>
        <taxon>Thermodesulfobacteriota</taxon>
        <taxon>Desulfarculia</taxon>
        <taxon>Desulfarculales</taxon>
        <taxon>Desulfarculaceae</taxon>
        <taxon>Desulfoferula</taxon>
    </lineage>
</organism>
<dbReference type="GO" id="GO:0006979">
    <property type="term" value="P:response to oxidative stress"/>
    <property type="evidence" value="ECO:0007669"/>
    <property type="project" value="TreeGrafter"/>
</dbReference>
<dbReference type="Pfam" id="PF00578">
    <property type="entry name" value="AhpC-TSA"/>
    <property type="match status" value="1"/>
</dbReference>
<keyword evidence="6" id="KW-0049">Antioxidant</keyword>
<protein>
    <recommendedName>
        <fullName evidence="4">Alkyl hydroperoxide reductase C</fullName>
        <ecNumber evidence="3">1.11.1.26</ecNumber>
    </recommendedName>
    <alternativeName>
        <fullName evidence="9">Peroxiredoxin</fullName>
    </alternativeName>
</protein>
<dbReference type="InterPro" id="IPR013766">
    <property type="entry name" value="Thioredoxin_domain"/>
</dbReference>
<evidence type="ECO:0000256" key="4">
    <source>
        <dbReference type="ARBA" id="ARBA00017462"/>
    </source>
</evidence>
<feature type="region of interest" description="Disordered" evidence="12">
    <location>
        <begin position="1"/>
        <end position="38"/>
    </location>
</feature>
<dbReference type="CDD" id="cd03015">
    <property type="entry name" value="PRX_Typ2cys"/>
    <property type="match status" value="1"/>
</dbReference>
<evidence type="ECO:0000256" key="1">
    <source>
        <dbReference type="ARBA" id="ARBA00009796"/>
    </source>
</evidence>
<dbReference type="InterPro" id="IPR024706">
    <property type="entry name" value="Peroxiredoxin_AhpC-typ"/>
</dbReference>
<dbReference type="EMBL" id="AP028679">
    <property type="protein sequence ID" value="BEQ15066.1"/>
    <property type="molecule type" value="Genomic_DNA"/>
</dbReference>
<dbReference type="GO" id="GO:0102039">
    <property type="term" value="F:NADH-dependent peroxiredoxin activity"/>
    <property type="evidence" value="ECO:0007669"/>
    <property type="project" value="UniProtKB-EC"/>
</dbReference>
<dbReference type="InterPro" id="IPR036249">
    <property type="entry name" value="Thioredoxin-like_sf"/>
</dbReference>
<evidence type="ECO:0000256" key="5">
    <source>
        <dbReference type="ARBA" id="ARBA00022559"/>
    </source>
</evidence>
<feature type="compositionally biased region" description="Low complexity" evidence="12">
    <location>
        <begin position="19"/>
        <end position="37"/>
    </location>
</feature>
<evidence type="ECO:0000256" key="6">
    <source>
        <dbReference type="ARBA" id="ARBA00022862"/>
    </source>
</evidence>
<feature type="active site" description="Cysteine sulfenic acid (-SOH) intermediate; for peroxidase activity" evidence="11">
    <location>
        <position position="85"/>
    </location>
</feature>
<evidence type="ECO:0000256" key="8">
    <source>
        <dbReference type="ARBA" id="ARBA00023284"/>
    </source>
</evidence>
<dbReference type="PROSITE" id="PS51352">
    <property type="entry name" value="THIOREDOXIN_2"/>
    <property type="match status" value="1"/>
</dbReference>
<dbReference type="GO" id="GO:0045454">
    <property type="term" value="P:cell redox homeostasis"/>
    <property type="evidence" value="ECO:0007669"/>
    <property type="project" value="TreeGrafter"/>
</dbReference>
<dbReference type="InterPro" id="IPR019479">
    <property type="entry name" value="Peroxiredoxin_C"/>
</dbReference>
<dbReference type="AlphaFoldDB" id="A0AAU9EXB0"/>
<comment type="similarity">
    <text evidence="1">Belongs to the peroxiredoxin family. AhpC/Prx1 subfamily.</text>
</comment>
<dbReference type="KEGG" id="dmp:FAK_21320"/>